<feature type="chain" id="PRO_5001755091" evidence="1">
    <location>
        <begin position="24"/>
        <end position="258"/>
    </location>
</feature>
<organism evidence="2 3">
    <name type="scientific">Tepidicaulis marinus</name>
    <dbReference type="NCBI Taxonomy" id="1333998"/>
    <lineage>
        <taxon>Bacteria</taxon>
        <taxon>Pseudomonadati</taxon>
        <taxon>Pseudomonadota</taxon>
        <taxon>Alphaproteobacteria</taxon>
        <taxon>Hyphomicrobiales</taxon>
        <taxon>Parvibaculaceae</taxon>
        <taxon>Tepidicaulis</taxon>
    </lineage>
</organism>
<dbReference type="EMBL" id="BBIO01000011">
    <property type="protein sequence ID" value="GAK45713.1"/>
    <property type="molecule type" value="Genomic_DNA"/>
</dbReference>
<name>A0A081BCE5_9HYPH</name>
<keyword evidence="1" id="KW-0732">Signal</keyword>
<evidence type="ECO:0000313" key="2">
    <source>
        <dbReference type="EMBL" id="GAK45713.1"/>
    </source>
</evidence>
<sequence>MKKILAASGMAFMLLGAAPAAQAQNNLFGDILAQAIAAHLEARWSDDDRNYGHHERVTQVRSLPRMVQLVENRSGGRVTDIVLSPNNRFYKLEGFDRQGRPVSAKADARTGALYDISRGRGHVHRPGRFTPIDHIVRDLRRHGYRNFDRVVYQERQGTYLARGLDRRGRPVNVKVAARNGHILAVKPARNYNGPAYAKGERRQFSHWRSGLQKQHYSRFTQIKSHEDYYDVRARDRQGRNVQLKVCAYMGKVLGQQYY</sequence>
<accession>A0A081BCE5</accession>
<gene>
    <name evidence="2" type="ORF">M2A_2212</name>
</gene>
<protein>
    <submittedName>
        <fullName evidence="2">Conserved protein</fullName>
    </submittedName>
</protein>
<dbReference type="AlphaFoldDB" id="A0A081BCE5"/>
<reference evidence="2 3" key="1">
    <citation type="submission" date="2014-07" db="EMBL/GenBank/DDBJ databases">
        <title>Tepidicaulis marinum gen. nov., sp. nov., a novel marine bacterium denitrifying nitrate to nitrous oxide strictly under microaerobic conditions.</title>
        <authorList>
            <person name="Takeuchi M."/>
            <person name="Yamagishi T."/>
            <person name="Kamagata Y."/>
            <person name="Oshima K."/>
            <person name="Hattori M."/>
            <person name="Katayama T."/>
            <person name="Hanada S."/>
            <person name="Tamaki H."/>
            <person name="Marumo K."/>
            <person name="Maeda H."/>
            <person name="Nedachi M."/>
            <person name="Iwasaki W."/>
            <person name="Suwa Y."/>
            <person name="Sakata S."/>
        </authorList>
    </citation>
    <scope>NUCLEOTIDE SEQUENCE [LARGE SCALE GENOMIC DNA]</scope>
    <source>
        <strain evidence="2 3">MA2</strain>
    </source>
</reference>
<keyword evidence="3" id="KW-1185">Reference proteome</keyword>
<comment type="caution">
    <text evidence="2">The sequence shown here is derived from an EMBL/GenBank/DDBJ whole genome shotgun (WGS) entry which is preliminary data.</text>
</comment>
<dbReference type="eggNOG" id="ENOG5033VRI">
    <property type="taxonomic scope" value="Bacteria"/>
</dbReference>
<evidence type="ECO:0000256" key="1">
    <source>
        <dbReference type="SAM" id="SignalP"/>
    </source>
</evidence>
<proteinExistence type="predicted"/>
<dbReference type="Proteomes" id="UP000028702">
    <property type="component" value="Unassembled WGS sequence"/>
</dbReference>
<feature type="signal peptide" evidence="1">
    <location>
        <begin position="1"/>
        <end position="23"/>
    </location>
</feature>
<dbReference type="RefSeq" id="WP_045447209.1">
    <property type="nucleotide sequence ID" value="NZ_BBIO01000011.1"/>
</dbReference>
<evidence type="ECO:0000313" key="3">
    <source>
        <dbReference type="Proteomes" id="UP000028702"/>
    </source>
</evidence>
<dbReference type="STRING" id="1333998.M2A_2212"/>